<dbReference type="PANTHER" id="PTHR38166">
    <property type="entry name" value="C2H2-TYPE DOMAIN-CONTAINING PROTEIN-RELATED"/>
    <property type="match status" value="1"/>
</dbReference>
<dbReference type="PANTHER" id="PTHR38166:SF1">
    <property type="entry name" value="C2H2-TYPE DOMAIN-CONTAINING PROTEIN"/>
    <property type="match status" value="1"/>
</dbReference>
<reference evidence="2 3" key="1">
    <citation type="journal article" date="2013" name="PLoS Genet.">
        <title>Genomic mechanisms accounting for the adaptation to parasitism in nematode-trapping fungi.</title>
        <authorList>
            <person name="Meerupati T."/>
            <person name="Andersson K.M."/>
            <person name="Friman E."/>
            <person name="Kumar D."/>
            <person name="Tunlid A."/>
            <person name="Ahren D."/>
        </authorList>
    </citation>
    <scope>NUCLEOTIDE SEQUENCE [LARGE SCALE GENOMIC DNA]</scope>
    <source>
        <strain evidence="2 3">CBS 200.50</strain>
    </source>
</reference>
<evidence type="ECO:0008006" key="4">
    <source>
        <dbReference type="Google" id="ProtNLM"/>
    </source>
</evidence>
<evidence type="ECO:0000256" key="1">
    <source>
        <dbReference type="SAM" id="MobiDB-lite"/>
    </source>
</evidence>
<organism evidence="2 3">
    <name type="scientific">Dactylellina haptotyla (strain CBS 200.50)</name>
    <name type="common">Nematode-trapping fungus</name>
    <name type="synonym">Monacrosporium haptotylum</name>
    <dbReference type="NCBI Taxonomy" id="1284197"/>
    <lineage>
        <taxon>Eukaryota</taxon>
        <taxon>Fungi</taxon>
        <taxon>Dikarya</taxon>
        <taxon>Ascomycota</taxon>
        <taxon>Pezizomycotina</taxon>
        <taxon>Orbiliomycetes</taxon>
        <taxon>Orbiliales</taxon>
        <taxon>Orbiliaceae</taxon>
        <taxon>Dactylellina</taxon>
    </lineage>
</organism>
<evidence type="ECO:0000313" key="2">
    <source>
        <dbReference type="EMBL" id="EPS35337.1"/>
    </source>
</evidence>
<dbReference type="STRING" id="1284197.S8BJE5"/>
<feature type="compositionally biased region" description="Low complexity" evidence="1">
    <location>
        <begin position="611"/>
        <end position="629"/>
    </location>
</feature>
<sequence>MIKTVTLYQLPTPDKPHRLEGLVASDEDSRPSLEAIAKEYQERRATKIKGYTNADGFEKGQLQDGTGDETEKKKATVSNPITGTGMPTFFSGAGLKRVRDKSDREDENEDGNERRPRRRRGDLRSLGRRLACPYAKGDPDSHVTCWTINRQNLAGVKQHLKRFHCGGALTSSLRAARSWDEVFEDIYPNWDSRKKRPSPYVDMLDIFQRSVRPSSGGLGSSATNTGPLSSSQLSGSHYLTHLDPYNSSTATYGIKAKLSHYRDNSLESLSHNHPADKITNEPTYSAPPSDDILLDDFCTNGIELAQRWSFLNLFPNEGFSGVLGENRGPSFLFPSSGFNPGPEATLGFDFATKNLPESDQSLNNTALGREGTACLKSNTSSRSRTDSGYRSYCRATYDLESGSKSHLGSHFDDAPTISSDNLARSLVDPRPEVSEWISAARDSLGLQHQDEATSSLPGIRMQLASDALRILIGSDCHIETDQDVLYALMGTIIKCGNPGSRLQLVEKLDALANISATGSENKTDDSPSDILVSISPNDEMPHCRYGHPIKLKQAIEADGINHLAAIAGKHETMDDESGRTFDERMTKKEDTSLGRPEEANNKLESKKLLTLEEGSPSSPEVEPSASDSPGSNTSEEMFKVAAAYIHLEMLSSAGKFNQCTGSNEHSQPNKNQPADLSSNQGHRTVGKDAPSRKKRKLQDDPNESDGDDEPADSNSKDIKAIIEELKGRLACPYAKGDPVKYKNCLLINCKNLARVKEHLKRKHPDKNRPDLLTYRSWVSVFDLCFPEWDSGTKPSPSYETNVLFEKSVRCTQEQKRRRTDDLAARISELEPILEMPDIKTGLINYIESLRRQIEPEVSLSRDLAVERQLSNEQPTCNHLADKIATNNTSAQPVMGHPPSFDLIGDTTSEPYNGTSATLELNRDEIRNTNLPNIDMDDFFDFLSNGFTTQPTGADTNTRSTINQTPSSVSTSTPQYCGTTGEWLSTPTSLMTSLNRATPTSSQYGQSGGSGLLYTLSIQRIPRGFQKLDTLPPEASGPKEFHYRSIDEFKSGFDGWLGAVFTNPPFSRTNSALVNVRTECSLQDISAVWQDIQHTLRATSSKSSALDLVFQG</sequence>
<dbReference type="OrthoDB" id="4161727at2759"/>
<feature type="region of interest" description="Disordered" evidence="1">
    <location>
        <begin position="568"/>
        <end position="633"/>
    </location>
</feature>
<feature type="compositionally biased region" description="Basic and acidic residues" evidence="1">
    <location>
        <begin position="568"/>
        <end position="610"/>
    </location>
</feature>
<dbReference type="AlphaFoldDB" id="S8BJE5"/>
<evidence type="ECO:0000313" key="3">
    <source>
        <dbReference type="Proteomes" id="UP000015100"/>
    </source>
</evidence>
<feature type="compositionally biased region" description="Polar residues" evidence="1">
    <location>
        <begin position="656"/>
        <end position="682"/>
    </location>
</feature>
<gene>
    <name evidence="2" type="ORF">H072_11322</name>
</gene>
<feature type="region of interest" description="Disordered" evidence="1">
    <location>
        <begin position="51"/>
        <end position="122"/>
    </location>
</feature>
<protein>
    <recommendedName>
        <fullName evidence="4">C2H2-type domain-containing protein</fullName>
    </recommendedName>
</protein>
<accession>S8BJE5</accession>
<feature type="region of interest" description="Disordered" evidence="1">
    <location>
        <begin position="656"/>
        <end position="716"/>
    </location>
</feature>
<comment type="caution">
    <text evidence="2">The sequence shown here is derived from an EMBL/GenBank/DDBJ whole genome shotgun (WGS) entry which is preliminary data.</text>
</comment>
<name>S8BJE5_DACHA</name>
<feature type="compositionally biased region" description="Low complexity" evidence="1">
    <location>
        <begin position="964"/>
        <end position="973"/>
    </location>
</feature>
<dbReference type="Proteomes" id="UP000015100">
    <property type="component" value="Unassembled WGS sequence"/>
</dbReference>
<dbReference type="HOGENOM" id="CLU_281743_0_0_1"/>
<feature type="compositionally biased region" description="Polar residues" evidence="1">
    <location>
        <begin position="950"/>
        <end position="963"/>
    </location>
</feature>
<reference evidence="3" key="2">
    <citation type="submission" date="2013-04" db="EMBL/GenBank/DDBJ databases">
        <title>Genomic mechanisms accounting for the adaptation to parasitism in nematode-trapping fungi.</title>
        <authorList>
            <person name="Ahren D.G."/>
        </authorList>
    </citation>
    <scope>NUCLEOTIDE SEQUENCE [LARGE SCALE GENOMIC DNA]</scope>
    <source>
        <strain evidence="3">CBS 200.50</strain>
    </source>
</reference>
<keyword evidence="3" id="KW-1185">Reference proteome</keyword>
<proteinExistence type="predicted"/>
<feature type="region of interest" description="Disordered" evidence="1">
    <location>
        <begin position="950"/>
        <end position="976"/>
    </location>
</feature>
<feature type="compositionally biased region" description="Acidic residues" evidence="1">
    <location>
        <begin position="700"/>
        <end position="711"/>
    </location>
</feature>
<dbReference type="EMBL" id="AQGS01001182">
    <property type="protein sequence ID" value="EPS35337.1"/>
    <property type="molecule type" value="Genomic_DNA"/>
</dbReference>